<proteinExistence type="predicted"/>
<dbReference type="InterPro" id="IPR011051">
    <property type="entry name" value="RmlC_Cupin_sf"/>
</dbReference>
<keyword evidence="3" id="KW-1185">Reference proteome</keyword>
<accession>A0ABX8GLJ7</accession>
<dbReference type="Proteomes" id="UP000679335">
    <property type="component" value="Chromosome"/>
</dbReference>
<sequence>MTTTYVPPDGGVHHTMLDGDHVAKASVRGPDGDFEVFEVRSAAGQAAPLHVSPWTGVLYVLDGTLTASVDGTTYRVPRGGVLTMPAGVPSTFSVEDGTARFLAITSGDRAGRFFADVAATVPADGPVDAILTSLAAVTARHGVTVRPV</sequence>
<evidence type="ECO:0000259" key="1">
    <source>
        <dbReference type="Pfam" id="PF07883"/>
    </source>
</evidence>
<dbReference type="EMBL" id="CP076023">
    <property type="protein sequence ID" value="QWC16818.1"/>
    <property type="molecule type" value="Genomic_DNA"/>
</dbReference>
<dbReference type="InterPro" id="IPR014710">
    <property type="entry name" value="RmlC-like_jellyroll"/>
</dbReference>
<dbReference type="Pfam" id="PF07883">
    <property type="entry name" value="Cupin_2"/>
    <property type="match status" value="1"/>
</dbReference>
<dbReference type="RefSeq" id="WP_208197974.1">
    <property type="nucleotide sequence ID" value="NZ_CP076023.1"/>
</dbReference>
<protein>
    <submittedName>
        <fullName evidence="2">Cupin domain-containing protein</fullName>
    </submittedName>
</protein>
<dbReference type="Gene3D" id="2.60.120.10">
    <property type="entry name" value="Jelly Rolls"/>
    <property type="match status" value="1"/>
</dbReference>
<organism evidence="2 3">
    <name type="scientific">Cellulomonas dongxiuzhuiae</name>
    <dbReference type="NCBI Taxonomy" id="2819979"/>
    <lineage>
        <taxon>Bacteria</taxon>
        <taxon>Bacillati</taxon>
        <taxon>Actinomycetota</taxon>
        <taxon>Actinomycetes</taxon>
        <taxon>Micrococcales</taxon>
        <taxon>Cellulomonadaceae</taxon>
        <taxon>Cellulomonas</taxon>
    </lineage>
</organism>
<dbReference type="InterPro" id="IPR013096">
    <property type="entry name" value="Cupin_2"/>
</dbReference>
<feature type="domain" description="Cupin type-2" evidence="1">
    <location>
        <begin position="39"/>
        <end position="104"/>
    </location>
</feature>
<gene>
    <name evidence="2" type="ORF">KKR89_04040</name>
</gene>
<name>A0ABX8GLJ7_9CELL</name>
<evidence type="ECO:0000313" key="3">
    <source>
        <dbReference type="Proteomes" id="UP000679335"/>
    </source>
</evidence>
<evidence type="ECO:0000313" key="2">
    <source>
        <dbReference type="EMBL" id="QWC16818.1"/>
    </source>
</evidence>
<dbReference type="SUPFAM" id="SSF51182">
    <property type="entry name" value="RmlC-like cupins"/>
    <property type="match status" value="1"/>
</dbReference>
<reference evidence="2 3" key="1">
    <citation type="submission" date="2021-05" db="EMBL/GenBank/DDBJ databases">
        <title>Novel species in genus Cellulomonas.</title>
        <authorList>
            <person name="Zhang G."/>
        </authorList>
    </citation>
    <scope>NUCLEOTIDE SEQUENCE [LARGE SCALE GENOMIC DNA]</scope>
    <source>
        <strain evidence="3">zg-ZUI157</strain>
    </source>
</reference>